<reference evidence="2 3" key="1">
    <citation type="journal article" date="2021" name="Plant Biotechnol. J.">
        <title>Multi-omics assisted identification of the key and species-specific regulatory components of drought-tolerant mechanisms in Gossypium stocksii.</title>
        <authorList>
            <person name="Yu D."/>
            <person name="Ke L."/>
            <person name="Zhang D."/>
            <person name="Wu Y."/>
            <person name="Sun Y."/>
            <person name="Mei J."/>
            <person name="Sun J."/>
            <person name="Sun Y."/>
        </authorList>
    </citation>
    <scope>NUCLEOTIDE SEQUENCE [LARGE SCALE GENOMIC DNA]</scope>
    <source>
        <strain evidence="3">cv. E1</strain>
        <tissue evidence="2">Leaf</tissue>
    </source>
</reference>
<dbReference type="AlphaFoldDB" id="A0A9D3WDF5"/>
<evidence type="ECO:0000313" key="2">
    <source>
        <dbReference type="EMBL" id="KAH1122549.1"/>
    </source>
</evidence>
<feature type="coiled-coil region" evidence="1">
    <location>
        <begin position="139"/>
        <end position="184"/>
    </location>
</feature>
<dbReference type="PANTHER" id="PTHR48200:SF1">
    <property type="entry name" value="AMINOTRANSFERASE-LIKE PLANT MOBILE DOMAIN-CONTAINING PROTEIN"/>
    <property type="match status" value="1"/>
</dbReference>
<evidence type="ECO:0000313" key="3">
    <source>
        <dbReference type="Proteomes" id="UP000828251"/>
    </source>
</evidence>
<name>A0A9D3WDF5_9ROSI</name>
<gene>
    <name evidence="2" type="ORF">J1N35_005709</name>
</gene>
<comment type="caution">
    <text evidence="2">The sequence shown here is derived from an EMBL/GenBank/DDBJ whole genome shotgun (WGS) entry which is preliminary data.</text>
</comment>
<keyword evidence="3" id="KW-1185">Reference proteome</keyword>
<sequence length="188" mass="21946">MGKAYSDRHLAVFAFVVYGLIVFPKALGYVTVELVDFLFHIEKGVRLIGIWGAINYSSLMVLSQYGYDQCVLATAGSNKVEVLVQDPRFLKKLEEIRIKWGQDLSLQSGTFFNHFPLETYIQWCLKRSKISLLAQFKGKRKVLDNVAELTEKIRNLEMHLRGKDEEVRRQREQHQAYVKEMEEEIMRQ</sequence>
<organism evidence="2 3">
    <name type="scientific">Gossypium stocksii</name>
    <dbReference type="NCBI Taxonomy" id="47602"/>
    <lineage>
        <taxon>Eukaryota</taxon>
        <taxon>Viridiplantae</taxon>
        <taxon>Streptophyta</taxon>
        <taxon>Embryophyta</taxon>
        <taxon>Tracheophyta</taxon>
        <taxon>Spermatophyta</taxon>
        <taxon>Magnoliopsida</taxon>
        <taxon>eudicotyledons</taxon>
        <taxon>Gunneridae</taxon>
        <taxon>Pentapetalae</taxon>
        <taxon>rosids</taxon>
        <taxon>malvids</taxon>
        <taxon>Malvales</taxon>
        <taxon>Malvaceae</taxon>
        <taxon>Malvoideae</taxon>
        <taxon>Gossypium</taxon>
    </lineage>
</organism>
<dbReference type="OrthoDB" id="999726at2759"/>
<dbReference type="PANTHER" id="PTHR48200">
    <property type="entry name" value="PROTEIN, PUTATIVE-RELATED"/>
    <property type="match status" value="1"/>
</dbReference>
<keyword evidence="1" id="KW-0175">Coiled coil</keyword>
<dbReference type="Proteomes" id="UP000828251">
    <property type="component" value="Unassembled WGS sequence"/>
</dbReference>
<proteinExistence type="predicted"/>
<evidence type="ECO:0000256" key="1">
    <source>
        <dbReference type="SAM" id="Coils"/>
    </source>
</evidence>
<dbReference type="EMBL" id="JAIQCV010000002">
    <property type="protein sequence ID" value="KAH1122549.1"/>
    <property type="molecule type" value="Genomic_DNA"/>
</dbReference>
<accession>A0A9D3WDF5</accession>
<protein>
    <submittedName>
        <fullName evidence="2">Uncharacterized protein</fullName>
    </submittedName>
</protein>